<dbReference type="GO" id="GO:0004129">
    <property type="term" value="F:cytochrome-c oxidase activity"/>
    <property type="evidence" value="ECO:0007669"/>
    <property type="project" value="InterPro"/>
</dbReference>
<evidence type="ECO:0000256" key="7">
    <source>
        <dbReference type="RuleBase" id="RU003376"/>
    </source>
</evidence>
<evidence type="ECO:0000259" key="9">
    <source>
        <dbReference type="PROSITE" id="PS50253"/>
    </source>
</evidence>
<protein>
    <submittedName>
        <fullName evidence="10">Cytochrome oxidase subunit III</fullName>
    </submittedName>
</protein>
<dbReference type="SUPFAM" id="SSF81452">
    <property type="entry name" value="Cytochrome c oxidase subunit III-like"/>
    <property type="match status" value="1"/>
</dbReference>
<dbReference type="InterPro" id="IPR024791">
    <property type="entry name" value="Cyt_c/ubiquinol_Oxase_su3"/>
</dbReference>
<evidence type="ECO:0000256" key="5">
    <source>
        <dbReference type="ARBA" id="ARBA00022989"/>
    </source>
</evidence>
<evidence type="ECO:0000256" key="1">
    <source>
        <dbReference type="ARBA" id="ARBA00004651"/>
    </source>
</evidence>
<dbReference type="InterPro" id="IPR035973">
    <property type="entry name" value="Cyt_c_oxidase_su3-like_sf"/>
</dbReference>
<evidence type="ECO:0000256" key="3">
    <source>
        <dbReference type="ARBA" id="ARBA00022475"/>
    </source>
</evidence>
<dbReference type="PANTHER" id="PTHR11403:SF2">
    <property type="entry name" value="CYTOCHROME BO(3) UBIQUINOL OXIDASE SUBUNIT 3"/>
    <property type="match status" value="1"/>
</dbReference>
<evidence type="ECO:0000313" key="10">
    <source>
        <dbReference type="EMBL" id="TMI96605.1"/>
    </source>
</evidence>
<gene>
    <name evidence="10" type="ORF">E6H01_13760</name>
</gene>
<proteinExistence type="inferred from homology"/>
<evidence type="ECO:0000256" key="6">
    <source>
        <dbReference type="ARBA" id="ARBA00023136"/>
    </source>
</evidence>
<keyword evidence="4 7" id="KW-0812">Transmembrane</keyword>
<feature type="domain" description="Heme-copper oxidase subunit III family profile" evidence="9">
    <location>
        <begin position="1"/>
        <end position="99"/>
    </location>
</feature>
<comment type="caution">
    <text evidence="10">The sequence shown here is derived from an EMBL/GenBank/DDBJ whole genome shotgun (WGS) entry which is preliminary data.</text>
</comment>
<dbReference type="Pfam" id="PF00510">
    <property type="entry name" value="COX3"/>
    <property type="match status" value="1"/>
</dbReference>
<keyword evidence="6 8" id="KW-0472">Membrane</keyword>
<sequence>ATALLGIFFLSGQVYEFTSFVREGLTLQTNLFGATFFVLTGTHGAHVTVGVVWLLTLWVRALQGQLTVANAVTVEICGLYWHFVDVIWIVIFTVVYLIQ</sequence>
<evidence type="ECO:0000256" key="8">
    <source>
        <dbReference type="SAM" id="Phobius"/>
    </source>
</evidence>
<reference evidence="10 11" key="1">
    <citation type="journal article" date="2019" name="Nat. Microbiol.">
        <title>Mediterranean grassland soil C-N compound turnover is dependent on rainfall and depth, and is mediated by genomically divergent microorganisms.</title>
        <authorList>
            <person name="Diamond S."/>
            <person name="Andeer P.F."/>
            <person name="Li Z."/>
            <person name="Crits-Christoph A."/>
            <person name="Burstein D."/>
            <person name="Anantharaman K."/>
            <person name="Lane K.R."/>
            <person name="Thomas B.C."/>
            <person name="Pan C."/>
            <person name="Northen T.R."/>
            <person name="Banfield J.F."/>
        </authorList>
    </citation>
    <scope>NUCLEOTIDE SEQUENCE [LARGE SCALE GENOMIC DNA]</scope>
    <source>
        <strain evidence="10">NP_4</strain>
    </source>
</reference>
<dbReference type="InterPro" id="IPR000298">
    <property type="entry name" value="Cyt_c_oxidase-like_su3"/>
</dbReference>
<dbReference type="InterPro" id="IPR013833">
    <property type="entry name" value="Cyt_c_oxidase_su3_a-hlx"/>
</dbReference>
<dbReference type="Gene3D" id="1.20.120.80">
    <property type="entry name" value="Cytochrome c oxidase, subunit III, four-helix bundle"/>
    <property type="match status" value="1"/>
</dbReference>
<feature type="transmembrane region" description="Helical" evidence="8">
    <location>
        <begin position="31"/>
        <end position="59"/>
    </location>
</feature>
<dbReference type="AlphaFoldDB" id="A0A537KLI9"/>
<dbReference type="PANTHER" id="PTHR11403">
    <property type="entry name" value="CYTOCHROME C OXIDASE SUBUNIT III"/>
    <property type="match status" value="1"/>
</dbReference>
<dbReference type="GO" id="GO:0005886">
    <property type="term" value="C:plasma membrane"/>
    <property type="evidence" value="ECO:0007669"/>
    <property type="project" value="UniProtKB-SubCell"/>
</dbReference>
<keyword evidence="3" id="KW-1003">Cell membrane</keyword>
<evidence type="ECO:0000256" key="2">
    <source>
        <dbReference type="ARBA" id="ARBA00010581"/>
    </source>
</evidence>
<dbReference type="PROSITE" id="PS50253">
    <property type="entry name" value="COX3"/>
    <property type="match status" value="1"/>
</dbReference>
<keyword evidence="5 8" id="KW-1133">Transmembrane helix</keyword>
<comment type="subcellular location">
    <subcellularLocation>
        <location evidence="1 7">Cell membrane</location>
        <topology evidence="1 7">Multi-pass membrane protein</topology>
    </subcellularLocation>
</comment>
<feature type="transmembrane region" description="Helical" evidence="8">
    <location>
        <begin position="79"/>
        <end position="98"/>
    </location>
</feature>
<accession>A0A537KLI9</accession>
<evidence type="ECO:0000313" key="11">
    <source>
        <dbReference type="Proteomes" id="UP000319353"/>
    </source>
</evidence>
<dbReference type="GO" id="GO:0019646">
    <property type="term" value="P:aerobic electron transport chain"/>
    <property type="evidence" value="ECO:0007669"/>
    <property type="project" value="InterPro"/>
</dbReference>
<comment type="similarity">
    <text evidence="2 7">Belongs to the cytochrome c oxidase subunit 3 family.</text>
</comment>
<name>A0A537KLI9_9BACT</name>
<evidence type="ECO:0000256" key="4">
    <source>
        <dbReference type="ARBA" id="ARBA00022692"/>
    </source>
</evidence>
<dbReference type="EMBL" id="VBAL01000247">
    <property type="protein sequence ID" value="TMI96605.1"/>
    <property type="molecule type" value="Genomic_DNA"/>
</dbReference>
<dbReference type="Proteomes" id="UP000319353">
    <property type="component" value="Unassembled WGS sequence"/>
</dbReference>
<organism evidence="10 11">
    <name type="scientific">Candidatus Segetimicrobium genomatis</name>
    <dbReference type="NCBI Taxonomy" id="2569760"/>
    <lineage>
        <taxon>Bacteria</taxon>
        <taxon>Bacillati</taxon>
        <taxon>Candidatus Sysuimicrobiota</taxon>
        <taxon>Candidatus Sysuimicrobiia</taxon>
        <taxon>Candidatus Sysuimicrobiales</taxon>
        <taxon>Candidatus Segetimicrobiaceae</taxon>
        <taxon>Candidatus Segetimicrobium</taxon>
    </lineage>
</organism>
<feature type="non-terminal residue" evidence="10">
    <location>
        <position position="1"/>
    </location>
</feature>